<evidence type="ECO:0000256" key="5">
    <source>
        <dbReference type="ARBA" id="ARBA00022847"/>
    </source>
</evidence>
<feature type="transmembrane region" description="Helical" evidence="8">
    <location>
        <begin position="295"/>
        <end position="317"/>
    </location>
</feature>
<dbReference type="PANTHER" id="PTHR11616:SF240">
    <property type="entry name" value="BLOATED TUBULES, ISOFORM B-RELATED"/>
    <property type="match status" value="1"/>
</dbReference>
<feature type="transmembrane region" description="Helical" evidence="8">
    <location>
        <begin position="417"/>
        <end position="441"/>
    </location>
</feature>
<reference evidence="10" key="1">
    <citation type="submission" date="2025-08" db="UniProtKB">
        <authorList>
            <consortium name="RefSeq"/>
        </authorList>
    </citation>
    <scope>IDENTIFICATION</scope>
    <source>
        <tissue evidence="10">Whole body</tissue>
    </source>
</reference>
<evidence type="ECO:0000256" key="4">
    <source>
        <dbReference type="ARBA" id="ARBA00022692"/>
    </source>
</evidence>
<evidence type="ECO:0000313" key="9">
    <source>
        <dbReference type="Proteomes" id="UP001652626"/>
    </source>
</evidence>
<feature type="transmembrane region" description="Helical" evidence="8">
    <location>
        <begin position="461"/>
        <end position="478"/>
    </location>
</feature>
<evidence type="ECO:0000256" key="8">
    <source>
        <dbReference type="SAM" id="Phobius"/>
    </source>
</evidence>
<feature type="transmembrane region" description="Helical" evidence="8">
    <location>
        <begin position="389"/>
        <end position="411"/>
    </location>
</feature>
<feature type="transmembrane region" description="Helical" evidence="8">
    <location>
        <begin position="225"/>
        <end position="244"/>
    </location>
</feature>
<dbReference type="InterPro" id="IPR000175">
    <property type="entry name" value="Na/ntran_symport"/>
</dbReference>
<evidence type="ECO:0000313" key="10">
    <source>
        <dbReference type="RefSeq" id="XP_064076324.1"/>
    </source>
</evidence>
<protein>
    <submittedName>
        <fullName evidence="10">Sodium-dependent dopamine transporter-like</fullName>
    </submittedName>
</protein>
<evidence type="ECO:0000256" key="6">
    <source>
        <dbReference type="ARBA" id="ARBA00022989"/>
    </source>
</evidence>
<feature type="transmembrane region" description="Helical" evidence="8">
    <location>
        <begin position="498"/>
        <end position="520"/>
    </location>
</feature>
<comment type="similarity">
    <text evidence="2">Belongs to the sodium:neurotransmitter symporter (SNF) (TC 2.A.22) family.</text>
</comment>
<keyword evidence="5" id="KW-0769">Symport</keyword>
<sequence>MRHKYIDLTASYSSSSSTDRNDFYVRSHFRWQSIKKFIYVAHAFSTTSFSFDMFSKVLAVHVHLFEYILYAIFIGVSYMFMDFFIKQYTRRLDTNKNLNPLMKGVSFGILLQTAFWALLHASDLADSLRFFLVSMNRTPTWSRCQKINTNVTCMSSQDVLLHCREKVMVDIKITSAHLNYMKLFSNIDKNSLSMRLFVIAIVWIGNFFIATVTDNALLMIFKFSFLWGTFSTAFILVFLLFSTQYTSKAFYDLMDIQDVFRHNAFNLVTDPFGVGLIGVYDFGMMSPFTMVDNAVLIFAFVFIVTSFARSLIIRVLYLMLTNCVDVNITESPHYLLFAILPLSTEFMDAHKIFVLYIYSYLTAALVACLAMFTTIIARLLHSEYRAVKNIYIVGLLCFLGFNLSIAVTLLTTQKIMGIMYGLNTCSLYLGGMKVAIVMWLYGVQRYSTDIHFWLGFKPTQFWKCIWVMLPIVIWTAVFNKLKDMNALKDASQKIVALLWMFLTLITVVVIQAKVIAKYILQNNIVGVFRSNFKYGPPEIDDRKKRRNFDEITQSRQCRHDCMILDDKYECNHLPLIFRSRSSLPSAESSLTNIYEDSSKPKKTSSVLDVSVMNMN</sequence>
<organism evidence="9 10">
    <name type="scientific">Vanessa tameamea</name>
    <name type="common">Kamehameha butterfly</name>
    <dbReference type="NCBI Taxonomy" id="334116"/>
    <lineage>
        <taxon>Eukaryota</taxon>
        <taxon>Metazoa</taxon>
        <taxon>Ecdysozoa</taxon>
        <taxon>Arthropoda</taxon>
        <taxon>Hexapoda</taxon>
        <taxon>Insecta</taxon>
        <taxon>Pterygota</taxon>
        <taxon>Neoptera</taxon>
        <taxon>Endopterygota</taxon>
        <taxon>Lepidoptera</taxon>
        <taxon>Glossata</taxon>
        <taxon>Ditrysia</taxon>
        <taxon>Papilionoidea</taxon>
        <taxon>Nymphalidae</taxon>
        <taxon>Nymphalinae</taxon>
        <taxon>Vanessa</taxon>
    </lineage>
</organism>
<accession>A0ABM4AYF4</accession>
<dbReference type="InterPro" id="IPR037272">
    <property type="entry name" value="SNS_sf"/>
</dbReference>
<feature type="transmembrane region" description="Helical" evidence="8">
    <location>
        <begin position="353"/>
        <end position="377"/>
    </location>
</feature>
<keyword evidence="6 8" id="KW-1133">Transmembrane helix</keyword>
<evidence type="ECO:0000256" key="7">
    <source>
        <dbReference type="ARBA" id="ARBA00023136"/>
    </source>
</evidence>
<dbReference type="GeneID" id="113403873"/>
<feature type="transmembrane region" description="Helical" evidence="8">
    <location>
        <begin position="192"/>
        <end position="213"/>
    </location>
</feature>
<gene>
    <name evidence="10" type="primary">LOC113403873</name>
</gene>
<comment type="subcellular location">
    <subcellularLocation>
        <location evidence="1">Membrane</location>
        <topology evidence="1">Multi-pass membrane protein</topology>
    </subcellularLocation>
</comment>
<dbReference type="SUPFAM" id="SSF161070">
    <property type="entry name" value="SNF-like"/>
    <property type="match status" value="1"/>
</dbReference>
<proteinExistence type="inferred from homology"/>
<evidence type="ECO:0000256" key="3">
    <source>
        <dbReference type="ARBA" id="ARBA00022448"/>
    </source>
</evidence>
<keyword evidence="4 8" id="KW-0812">Transmembrane</keyword>
<dbReference type="Pfam" id="PF00209">
    <property type="entry name" value="SNF"/>
    <property type="match status" value="1"/>
</dbReference>
<feature type="transmembrane region" description="Helical" evidence="8">
    <location>
        <begin position="67"/>
        <end position="85"/>
    </location>
</feature>
<evidence type="ECO:0000256" key="2">
    <source>
        <dbReference type="ARBA" id="ARBA00006459"/>
    </source>
</evidence>
<evidence type="ECO:0000256" key="1">
    <source>
        <dbReference type="ARBA" id="ARBA00004141"/>
    </source>
</evidence>
<dbReference type="PANTHER" id="PTHR11616">
    <property type="entry name" value="SODIUM/CHLORIDE DEPENDENT TRANSPORTER"/>
    <property type="match status" value="1"/>
</dbReference>
<dbReference type="RefSeq" id="XP_064076324.1">
    <property type="nucleotide sequence ID" value="XM_064220254.1"/>
</dbReference>
<keyword evidence="3" id="KW-0813">Transport</keyword>
<dbReference type="Proteomes" id="UP001652626">
    <property type="component" value="Chromosome Z"/>
</dbReference>
<feature type="transmembrane region" description="Helical" evidence="8">
    <location>
        <begin position="264"/>
        <end position="283"/>
    </location>
</feature>
<dbReference type="PROSITE" id="PS50267">
    <property type="entry name" value="NA_NEUROTRAN_SYMP_3"/>
    <property type="match status" value="1"/>
</dbReference>
<keyword evidence="9" id="KW-1185">Reference proteome</keyword>
<name>A0ABM4AYF4_VANTA</name>
<keyword evidence="7 8" id="KW-0472">Membrane</keyword>